<dbReference type="PANTHER" id="PTHR31465:SF9">
    <property type="entry name" value="SPHINGOID LONG-CHAIN BASE TRANSPORTER RSB1"/>
    <property type="match status" value="1"/>
</dbReference>
<evidence type="ECO:0000256" key="2">
    <source>
        <dbReference type="ARBA" id="ARBA00022692"/>
    </source>
</evidence>
<dbReference type="GO" id="GO:0000324">
    <property type="term" value="C:fungal-type vacuole"/>
    <property type="evidence" value="ECO:0007669"/>
    <property type="project" value="TreeGrafter"/>
</dbReference>
<dbReference type="OrthoDB" id="3358017at2759"/>
<evidence type="ECO:0008006" key="8">
    <source>
        <dbReference type="Google" id="ProtNLM"/>
    </source>
</evidence>
<feature type="transmembrane region" description="Helical" evidence="5">
    <location>
        <begin position="236"/>
        <end position="254"/>
    </location>
</feature>
<keyword evidence="4 5" id="KW-0472">Membrane</keyword>
<comment type="subcellular location">
    <subcellularLocation>
        <location evidence="1">Membrane</location>
        <topology evidence="1">Multi-pass membrane protein</topology>
    </subcellularLocation>
</comment>
<proteinExistence type="predicted"/>
<feature type="transmembrane region" description="Helical" evidence="5">
    <location>
        <begin position="109"/>
        <end position="132"/>
    </location>
</feature>
<sequence>MVFAEWKLPPDVDNTVQNMNSTDSIYPPGTFGPDGIVIRSPYYEYLVTKGVAYTFVVLFATTTFIHAAQAIHFRMWWLLPTAVLAGIGETIGWSGRLWSSYAPLVQNPYLIQIVATIIAPTPFVGAIFVIFSSVTQKLGIQYSRLSPRWYSRIFLTADIIALVVQGAGGGIAGTANTDADTSLGANVMLGGIVFQLVSLMIFTGVAIEYHYRYIHDLPIREPDRFGRREWGRRMKIFTGALVFTLSCLLIRSVYRTAELADGWNGVIIDTEVYFDVFDAAMVVLAMLSMNLVHPGYWLKTAAEENDTQEPILLARKHGNASSTLDVLTYRV</sequence>
<comment type="caution">
    <text evidence="6">The sequence shown here is derived from an EMBL/GenBank/DDBJ whole genome shotgun (WGS) entry which is preliminary data.</text>
</comment>
<feature type="transmembrane region" description="Helical" evidence="5">
    <location>
        <begin position="75"/>
        <end position="94"/>
    </location>
</feature>
<evidence type="ECO:0000256" key="4">
    <source>
        <dbReference type="ARBA" id="ARBA00023136"/>
    </source>
</evidence>
<gene>
    <name evidence="6" type="ORF">EUX98_g8261</name>
</gene>
<dbReference type="InterPro" id="IPR007568">
    <property type="entry name" value="RTA1"/>
</dbReference>
<dbReference type="GO" id="GO:0005886">
    <property type="term" value="C:plasma membrane"/>
    <property type="evidence" value="ECO:0007669"/>
    <property type="project" value="TreeGrafter"/>
</dbReference>
<dbReference type="Proteomes" id="UP000308730">
    <property type="component" value="Unassembled WGS sequence"/>
</dbReference>
<dbReference type="Pfam" id="PF04479">
    <property type="entry name" value="RTA1"/>
    <property type="match status" value="1"/>
</dbReference>
<feature type="transmembrane region" description="Helical" evidence="5">
    <location>
        <begin position="153"/>
        <end position="175"/>
    </location>
</feature>
<organism evidence="6 7">
    <name type="scientific">Antrodiella citrinella</name>
    <dbReference type="NCBI Taxonomy" id="2447956"/>
    <lineage>
        <taxon>Eukaryota</taxon>
        <taxon>Fungi</taxon>
        <taxon>Dikarya</taxon>
        <taxon>Basidiomycota</taxon>
        <taxon>Agaricomycotina</taxon>
        <taxon>Agaricomycetes</taxon>
        <taxon>Polyporales</taxon>
        <taxon>Steccherinaceae</taxon>
        <taxon>Antrodiella</taxon>
    </lineage>
</organism>
<dbReference type="EMBL" id="SGPM01000427">
    <property type="protein sequence ID" value="THH21857.1"/>
    <property type="molecule type" value="Genomic_DNA"/>
</dbReference>
<accession>A0A4S4MAM9</accession>
<reference evidence="6 7" key="1">
    <citation type="submission" date="2019-02" db="EMBL/GenBank/DDBJ databases">
        <title>Genome sequencing of the rare red list fungi Antrodiella citrinella (Flaviporus citrinellus).</title>
        <authorList>
            <person name="Buettner E."/>
            <person name="Kellner H."/>
        </authorList>
    </citation>
    <scope>NUCLEOTIDE SEQUENCE [LARGE SCALE GENOMIC DNA]</scope>
    <source>
        <strain evidence="6 7">DSM 108506</strain>
    </source>
</reference>
<dbReference type="AlphaFoldDB" id="A0A4S4MAM9"/>
<keyword evidence="7" id="KW-1185">Reference proteome</keyword>
<name>A0A4S4MAM9_9APHY</name>
<evidence type="ECO:0000313" key="7">
    <source>
        <dbReference type="Proteomes" id="UP000308730"/>
    </source>
</evidence>
<evidence type="ECO:0000256" key="5">
    <source>
        <dbReference type="SAM" id="Phobius"/>
    </source>
</evidence>
<dbReference type="PANTHER" id="PTHR31465">
    <property type="entry name" value="PROTEIN RTA1-RELATED"/>
    <property type="match status" value="1"/>
</dbReference>
<protein>
    <recommendedName>
        <fullName evidence="8">RTA1-domain-containing protein</fullName>
    </recommendedName>
</protein>
<evidence type="ECO:0000313" key="6">
    <source>
        <dbReference type="EMBL" id="THH21857.1"/>
    </source>
</evidence>
<keyword evidence="2 5" id="KW-0812">Transmembrane</keyword>
<evidence type="ECO:0000256" key="3">
    <source>
        <dbReference type="ARBA" id="ARBA00022989"/>
    </source>
</evidence>
<feature type="transmembrane region" description="Helical" evidence="5">
    <location>
        <begin position="50"/>
        <end position="68"/>
    </location>
</feature>
<evidence type="ECO:0000256" key="1">
    <source>
        <dbReference type="ARBA" id="ARBA00004141"/>
    </source>
</evidence>
<keyword evidence="3 5" id="KW-1133">Transmembrane helix</keyword>
<feature type="transmembrane region" description="Helical" evidence="5">
    <location>
        <begin position="274"/>
        <end position="292"/>
    </location>
</feature>
<feature type="transmembrane region" description="Helical" evidence="5">
    <location>
        <begin position="187"/>
        <end position="207"/>
    </location>
</feature>